<proteinExistence type="predicted"/>
<evidence type="ECO:0000313" key="5">
    <source>
        <dbReference type="EMBL" id="SDC10750.1"/>
    </source>
</evidence>
<evidence type="ECO:0000313" key="6">
    <source>
        <dbReference type="Proteomes" id="UP000242317"/>
    </source>
</evidence>
<keyword evidence="2" id="KW-0238">DNA-binding</keyword>
<dbReference type="InterPro" id="IPR002577">
    <property type="entry name" value="HTH_HxlR"/>
</dbReference>
<dbReference type="InterPro" id="IPR036390">
    <property type="entry name" value="WH_DNA-bd_sf"/>
</dbReference>
<dbReference type="Proteomes" id="UP000242317">
    <property type="component" value="Unassembled WGS sequence"/>
</dbReference>
<evidence type="ECO:0000256" key="3">
    <source>
        <dbReference type="ARBA" id="ARBA00023163"/>
    </source>
</evidence>
<dbReference type="PANTHER" id="PTHR33204:SF18">
    <property type="entry name" value="TRANSCRIPTIONAL REGULATORY PROTEIN"/>
    <property type="match status" value="1"/>
</dbReference>
<feature type="domain" description="HTH hxlR-type" evidence="4">
    <location>
        <begin position="14"/>
        <end position="112"/>
    </location>
</feature>
<organism evidence="5 6">
    <name type="scientific">Acinetobacter marinus</name>
    <dbReference type="NCBI Taxonomy" id="281375"/>
    <lineage>
        <taxon>Bacteria</taxon>
        <taxon>Pseudomonadati</taxon>
        <taxon>Pseudomonadota</taxon>
        <taxon>Gammaproteobacteria</taxon>
        <taxon>Moraxellales</taxon>
        <taxon>Moraxellaceae</taxon>
        <taxon>Acinetobacter</taxon>
    </lineage>
</organism>
<accession>A0A1G6IWF0</accession>
<evidence type="ECO:0000259" key="4">
    <source>
        <dbReference type="PROSITE" id="PS51118"/>
    </source>
</evidence>
<dbReference type="OrthoDB" id="9807069at2"/>
<dbReference type="EMBL" id="FMYK01000003">
    <property type="protein sequence ID" value="SDC10750.1"/>
    <property type="molecule type" value="Genomic_DNA"/>
</dbReference>
<dbReference type="RefSeq" id="WP_092617887.1">
    <property type="nucleotide sequence ID" value="NZ_FMYK01000003.1"/>
</dbReference>
<dbReference type="GO" id="GO:0003677">
    <property type="term" value="F:DNA binding"/>
    <property type="evidence" value="ECO:0007669"/>
    <property type="project" value="UniProtKB-KW"/>
</dbReference>
<dbReference type="InterPro" id="IPR036388">
    <property type="entry name" value="WH-like_DNA-bd_sf"/>
</dbReference>
<dbReference type="AlphaFoldDB" id="A0A1G6IWF0"/>
<reference evidence="6" key="1">
    <citation type="submission" date="2016-09" db="EMBL/GenBank/DDBJ databases">
        <authorList>
            <person name="Varghese N."/>
            <person name="Submissions S."/>
        </authorList>
    </citation>
    <scope>NUCLEOTIDE SEQUENCE [LARGE SCALE GENOMIC DNA]</scope>
    <source>
        <strain evidence="6">ANC 3699</strain>
    </source>
</reference>
<dbReference type="PANTHER" id="PTHR33204">
    <property type="entry name" value="TRANSCRIPTIONAL REGULATOR, MARR FAMILY"/>
    <property type="match status" value="1"/>
</dbReference>
<evidence type="ECO:0000256" key="2">
    <source>
        <dbReference type="ARBA" id="ARBA00023125"/>
    </source>
</evidence>
<dbReference type="SUPFAM" id="SSF46785">
    <property type="entry name" value="Winged helix' DNA-binding domain"/>
    <property type="match status" value="1"/>
</dbReference>
<gene>
    <name evidence="5" type="ORF">SAMN05421749_103164</name>
</gene>
<dbReference type="PROSITE" id="PS51118">
    <property type="entry name" value="HTH_HXLR"/>
    <property type="match status" value="1"/>
</dbReference>
<keyword evidence="3" id="KW-0804">Transcription</keyword>
<evidence type="ECO:0000256" key="1">
    <source>
        <dbReference type="ARBA" id="ARBA00023015"/>
    </source>
</evidence>
<dbReference type="Pfam" id="PF01638">
    <property type="entry name" value="HxlR"/>
    <property type="match status" value="1"/>
</dbReference>
<sequence>MNKPLKFNVFHPDCPSRIFFEKFADKWILLIVYTLDQDAQHFNQLKKSVTGISPKVLSQKLKILERDGMLTRTIHDDNVIRIEYALTELGKAFAKTADQLKGWVEENMDSVLQARSEFDQKH</sequence>
<dbReference type="Gene3D" id="1.10.10.10">
    <property type="entry name" value="Winged helix-like DNA-binding domain superfamily/Winged helix DNA-binding domain"/>
    <property type="match status" value="1"/>
</dbReference>
<protein>
    <submittedName>
        <fullName evidence="5">Transcriptional regulator, HxlR family</fullName>
    </submittedName>
</protein>
<keyword evidence="6" id="KW-1185">Reference proteome</keyword>
<name>A0A1G6IWF0_9GAMM</name>
<keyword evidence="1" id="KW-0805">Transcription regulation</keyword>